<dbReference type="Pfam" id="PF03807">
    <property type="entry name" value="F420_oxidored"/>
    <property type="match status" value="1"/>
</dbReference>
<dbReference type="SUPFAM" id="SSF51735">
    <property type="entry name" value="NAD(P)-binding Rossmann-fold domains"/>
    <property type="match status" value="1"/>
</dbReference>
<dbReference type="InterPro" id="IPR050812">
    <property type="entry name" value="Preph/Arog_dehydrog"/>
</dbReference>
<evidence type="ECO:0000256" key="1">
    <source>
        <dbReference type="ARBA" id="ARBA00023002"/>
    </source>
</evidence>
<keyword evidence="1" id="KW-0560">Oxidoreductase</keyword>
<evidence type="ECO:0000259" key="2">
    <source>
        <dbReference type="PROSITE" id="PS51176"/>
    </source>
</evidence>
<dbReference type="GO" id="GO:0008977">
    <property type="term" value="F:prephenate dehydrogenase (NAD+) activity"/>
    <property type="evidence" value="ECO:0007669"/>
    <property type="project" value="InterPro"/>
</dbReference>
<dbReference type="PROSITE" id="PS51176">
    <property type="entry name" value="PDH_ADH"/>
    <property type="match status" value="1"/>
</dbReference>
<dbReference type="InterPro" id="IPR003099">
    <property type="entry name" value="Prephen_DH"/>
</dbReference>
<keyword evidence="4" id="KW-1185">Reference proteome</keyword>
<gene>
    <name evidence="3" type="ORF">BCR44DRAFT_154143</name>
</gene>
<dbReference type="STRING" id="765915.A0A1Y2HY93"/>
<dbReference type="EMBL" id="MCFL01000005">
    <property type="protein sequence ID" value="ORZ39469.1"/>
    <property type="molecule type" value="Genomic_DNA"/>
</dbReference>
<protein>
    <submittedName>
        <fullName evidence="3">Prephenate dehydrogenase</fullName>
    </submittedName>
</protein>
<dbReference type="Gene3D" id="1.10.3660.10">
    <property type="entry name" value="6-phosphogluconate dehydrogenase C-terminal like domain"/>
    <property type="match status" value="2"/>
</dbReference>
<dbReference type="AlphaFoldDB" id="A0A1Y2HY93"/>
<evidence type="ECO:0000313" key="3">
    <source>
        <dbReference type="EMBL" id="ORZ39469.1"/>
    </source>
</evidence>
<comment type="caution">
    <text evidence="3">The sequence shown here is derived from an EMBL/GenBank/DDBJ whole genome shotgun (WGS) entry which is preliminary data.</text>
</comment>
<evidence type="ECO:0000313" key="4">
    <source>
        <dbReference type="Proteomes" id="UP000193411"/>
    </source>
</evidence>
<dbReference type="PANTHER" id="PTHR21363:SF0">
    <property type="entry name" value="PREPHENATE DEHYDROGENASE [NADP(+)]"/>
    <property type="match status" value="1"/>
</dbReference>
<name>A0A1Y2HY93_9FUNG</name>
<proteinExistence type="predicted"/>
<dbReference type="InterPro" id="IPR036291">
    <property type="entry name" value="NAD(P)-bd_dom_sf"/>
</dbReference>
<dbReference type="SUPFAM" id="SSF48179">
    <property type="entry name" value="6-phosphogluconate dehydrogenase C-terminal domain-like"/>
    <property type="match status" value="2"/>
</dbReference>
<dbReference type="InterPro" id="IPR008927">
    <property type="entry name" value="6-PGluconate_DH-like_C_sf"/>
</dbReference>
<dbReference type="GO" id="GO:0070403">
    <property type="term" value="F:NAD+ binding"/>
    <property type="evidence" value="ECO:0007669"/>
    <property type="project" value="TreeGrafter"/>
</dbReference>
<dbReference type="GO" id="GO:0004665">
    <property type="term" value="F:prephenate dehydrogenase (NADP+) activity"/>
    <property type="evidence" value="ECO:0007669"/>
    <property type="project" value="InterPro"/>
</dbReference>
<dbReference type="PANTHER" id="PTHR21363">
    <property type="entry name" value="PREPHENATE DEHYDROGENASE"/>
    <property type="match status" value="1"/>
</dbReference>
<sequence>MDTQRPIDRDTFEIGIIGMGDMGRLYARHFAQAGWKRINVCDLPEKFEQLKYELPQYNVLANGHLASRRSDWIIYSVEAKFIDAVVKQFGPSTKVGAIVSGQTSVKAPEIQAFESHLPSDTHLIPIHSMHGPNVSPAGQPLVIIPHRSTPASLHTVESILASLSSQIVHLSAADHDRITADTQAVTHLAFKSMGTAWMTRTSFPWEDLTYVGGIDNVKVAMTLRIYSNKWHVYAGLALLNPAARRQIKQYARSVNELFSLMIQERADEFKARVRAACDYVFGGVGHGGDVLLADALLDEYTLSSSASPKSPILDAKTPNSHLSLLAMIDCWHTLSIQPYKHLIVQTPPFRLWLGIVEYLVKTPGMLDAAMDAALFCKDIRADDLAFVAAAAGWAQTIDMGHFDSYQHRFEETQKFFEARLLEGKKVSASIIEKVTTNIGKKG</sequence>
<organism evidence="3 4">
    <name type="scientific">Catenaria anguillulae PL171</name>
    <dbReference type="NCBI Taxonomy" id="765915"/>
    <lineage>
        <taxon>Eukaryota</taxon>
        <taxon>Fungi</taxon>
        <taxon>Fungi incertae sedis</taxon>
        <taxon>Blastocladiomycota</taxon>
        <taxon>Blastocladiomycetes</taxon>
        <taxon>Blastocladiales</taxon>
        <taxon>Catenariaceae</taxon>
        <taxon>Catenaria</taxon>
    </lineage>
</organism>
<dbReference type="Proteomes" id="UP000193411">
    <property type="component" value="Unassembled WGS sequence"/>
</dbReference>
<reference evidence="3 4" key="1">
    <citation type="submission" date="2016-07" db="EMBL/GenBank/DDBJ databases">
        <title>Pervasive Adenine N6-methylation of Active Genes in Fungi.</title>
        <authorList>
            <consortium name="DOE Joint Genome Institute"/>
            <person name="Mondo S.J."/>
            <person name="Dannebaum R.O."/>
            <person name="Kuo R.C."/>
            <person name="Labutti K."/>
            <person name="Haridas S."/>
            <person name="Kuo A."/>
            <person name="Salamov A."/>
            <person name="Ahrendt S.R."/>
            <person name="Lipzen A."/>
            <person name="Sullivan W."/>
            <person name="Andreopoulos W.B."/>
            <person name="Clum A."/>
            <person name="Lindquist E."/>
            <person name="Daum C."/>
            <person name="Ramamoorthy G.K."/>
            <person name="Gryganskyi A."/>
            <person name="Culley D."/>
            <person name="Magnuson J.K."/>
            <person name="James T.Y."/>
            <person name="O'Malley M.A."/>
            <person name="Stajich J.E."/>
            <person name="Spatafora J.W."/>
            <person name="Visel A."/>
            <person name="Grigoriev I.V."/>
        </authorList>
    </citation>
    <scope>NUCLEOTIDE SEQUENCE [LARGE SCALE GENOMIC DNA]</scope>
    <source>
        <strain evidence="3 4">PL171</strain>
    </source>
</reference>
<accession>A0A1Y2HY93</accession>
<dbReference type="OrthoDB" id="5399569at2759"/>
<feature type="domain" description="Prephenate/arogenate dehydrogenase" evidence="2">
    <location>
        <begin position="12"/>
        <end position="291"/>
    </location>
</feature>
<dbReference type="GO" id="GO:0006571">
    <property type="term" value="P:tyrosine biosynthetic process"/>
    <property type="evidence" value="ECO:0007669"/>
    <property type="project" value="InterPro"/>
</dbReference>
<dbReference type="Gene3D" id="3.40.50.720">
    <property type="entry name" value="NAD(P)-binding Rossmann-like Domain"/>
    <property type="match status" value="1"/>
</dbReference>
<dbReference type="InterPro" id="IPR028939">
    <property type="entry name" value="P5C_Rdtase_cat_N"/>
</dbReference>